<evidence type="ECO:0008006" key="4">
    <source>
        <dbReference type="Google" id="ProtNLM"/>
    </source>
</evidence>
<reference evidence="3" key="1">
    <citation type="journal article" date="2019" name="Int. J. Syst. Evol. Microbiol.">
        <title>The Global Catalogue of Microorganisms (GCM) 10K type strain sequencing project: providing services to taxonomists for standard genome sequencing and annotation.</title>
        <authorList>
            <consortium name="The Broad Institute Genomics Platform"/>
            <consortium name="The Broad Institute Genome Sequencing Center for Infectious Disease"/>
            <person name="Wu L."/>
            <person name="Ma J."/>
        </authorList>
    </citation>
    <scope>NUCLEOTIDE SEQUENCE [LARGE SCALE GENOMIC DNA]</scope>
    <source>
        <strain evidence="3">JCM 17069</strain>
    </source>
</reference>
<protein>
    <recommendedName>
        <fullName evidence="4">Transposase DDE domain-containing protein</fullName>
    </recommendedName>
</protein>
<organism evidence="2 3">
    <name type="scientific">Flavobacterium cheonanense</name>
    <dbReference type="NCBI Taxonomy" id="706183"/>
    <lineage>
        <taxon>Bacteria</taxon>
        <taxon>Pseudomonadati</taxon>
        <taxon>Bacteroidota</taxon>
        <taxon>Flavobacteriia</taxon>
        <taxon>Flavobacteriales</taxon>
        <taxon>Flavobacteriaceae</taxon>
        <taxon>Flavobacterium</taxon>
    </lineage>
</organism>
<sequence length="55" mass="6582">MLSISKHCEKLSSGFKNDRIVKRNRQKYFVEFLNIILVVNFATKIMNFNLLKVEY</sequence>
<proteinExistence type="predicted"/>
<evidence type="ECO:0000313" key="3">
    <source>
        <dbReference type="Proteomes" id="UP001500367"/>
    </source>
</evidence>
<dbReference type="EMBL" id="BAABCT010000015">
    <property type="protein sequence ID" value="GAA4081178.1"/>
    <property type="molecule type" value="Genomic_DNA"/>
</dbReference>
<keyword evidence="1" id="KW-0812">Transmembrane</keyword>
<gene>
    <name evidence="2" type="ORF">GCM10022389_29110</name>
</gene>
<name>A0ABP7W546_9FLAO</name>
<comment type="caution">
    <text evidence="2">The sequence shown here is derived from an EMBL/GenBank/DDBJ whole genome shotgun (WGS) entry which is preliminary data.</text>
</comment>
<keyword evidence="1" id="KW-1133">Transmembrane helix</keyword>
<evidence type="ECO:0000256" key="1">
    <source>
        <dbReference type="SAM" id="Phobius"/>
    </source>
</evidence>
<feature type="transmembrane region" description="Helical" evidence="1">
    <location>
        <begin position="28"/>
        <end position="46"/>
    </location>
</feature>
<accession>A0ABP7W546</accession>
<keyword evidence="3" id="KW-1185">Reference proteome</keyword>
<dbReference type="Proteomes" id="UP001500367">
    <property type="component" value="Unassembled WGS sequence"/>
</dbReference>
<keyword evidence="1" id="KW-0472">Membrane</keyword>
<evidence type="ECO:0000313" key="2">
    <source>
        <dbReference type="EMBL" id="GAA4081178.1"/>
    </source>
</evidence>